<dbReference type="AlphaFoldDB" id="A0A238Z0S8"/>
<keyword evidence="3" id="KW-1185">Reference proteome</keyword>
<evidence type="ECO:0000256" key="1">
    <source>
        <dbReference type="SAM" id="MobiDB-lite"/>
    </source>
</evidence>
<dbReference type="OrthoDB" id="3296614at2"/>
<gene>
    <name evidence="2" type="ORF">SAMN06265360_11856</name>
</gene>
<organism evidence="2 3">
    <name type="scientific">Haloechinothrix alba</name>
    <dbReference type="NCBI Taxonomy" id="664784"/>
    <lineage>
        <taxon>Bacteria</taxon>
        <taxon>Bacillati</taxon>
        <taxon>Actinomycetota</taxon>
        <taxon>Actinomycetes</taxon>
        <taxon>Pseudonocardiales</taxon>
        <taxon>Pseudonocardiaceae</taxon>
        <taxon>Haloechinothrix</taxon>
    </lineage>
</organism>
<dbReference type="Proteomes" id="UP000198348">
    <property type="component" value="Unassembled WGS sequence"/>
</dbReference>
<name>A0A238Z0S8_9PSEU</name>
<evidence type="ECO:0000313" key="2">
    <source>
        <dbReference type="EMBL" id="SNR76946.1"/>
    </source>
</evidence>
<sequence>MSARSLLERARPYARPAVRRLRPVARRAAGRARSTVGLVRLCGLVLALRVRRHRVYVLVAGAETAPLRTAVRCVRFAAGLRAPAELVVMDYSNDPAAAGALAGAPAGVAVRLFWRDAAPDGGGATPRYTSGTADAPEPHPGSLERSWDTGYYQAGRPTMAVTERGRTTAVEHYQHGSMPSRRDEIDERGRLVRTVDLHPATGRAVTHRYLDTSGRCWMSVWIDTDGTVGRAQRHRPVATEFPSLRSAQAEWLASLLETERRHTVLAVGADAVSVAEMAGAPYRSVRTAG</sequence>
<feature type="region of interest" description="Disordered" evidence="1">
    <location>
        <begin position="123"/>
        <end position="145"/>
    </location>
</feature>
<dbReference type="EMBL" id="FZNW01000018">
    <property type="protein sequence ID" value="SNR76946.1"/>
    <property type="molecule type" value="Genomic_DNA"/>
</dbReference>
<proteinExistence type="predicted"/>
<protein>
    <submittedName>
        <fullName evidence="2">Uncharacterized protein</fullName>
    </submittedName>
</protein>
<evidence type="ECO:0000313" key="3">
    <source>
        <dbReference type="Proteomes" id="UP000198348"/>
    </source>
</evidence>
<accession>A0A238Z0S8</accession>
<reference evidence="3" key="1">
    <citation type="submission" date="2017-06" db="EMBL/GenBank/DDBJ databases">
        <authorList>
            <person name="Varghese N."/>
            <person name="Submissions S."/>
        </authorList>
    </citation>
    <scope>NUCLEOTIDE SEQUENCE [LARGE SCALE GENOMIC DNA]</scope>
    <source>
        <strain evidence="3">DSM 45207</strain>
    </source>
</reference>
<dbReference type="RefSeq" id="WP_089302642.1">
    <property type="nucleotide sequence ID" value="NZ_FZNW01000018.1"/>
</dbReference>